<dbReference type="Proteomes" id="UP001058980">
    <property type="component" value="Chromosome"/>
</dbReference>
<keyword evidence="2" id="KW-1185">Reference proteome</keyword>
<organism evidence="1 2">
    <name type="scientific">Pandoraea commovens</name>
    <dbReference type="NCBI Taxonomy" id="2508289"/>
    <lineage>
        <taxon>Bacteria</taxon>
        <taxon>Pseudomonadati</taxon>
        <taxon>Pseudomonadota</taxon>
        <taxon>Betaproteobacteria</taxon>
        <taxon>Burkholderiales</taxon>
        <taxon>Burkholderiaceae</taxon>
        <taxon>Pandoraea</taxon>
    </lineage>
</organism>
<evidence type="ECO:0000313" key="1">
    <source>
        <dbReference type="EMBL" id="UVA79433.1"/>
    </source>
</evidence>
<gene>
    <name evidence="1" type="ORF">NTU39_26205</name>
</gene>
<reference evidence="1" key="1">
    <citation type="submission" date="2022-08" db="EMBL/GenBank/DDBJ databases">
        <title>Multi-unit outbreak of Pandoraea commovens among non-cystic fibrosis intensive care patients from 2019 to 2021 in Berlin, Germany.</title>
        <authorList>
            <person name="Menzel P."/>
        </authorList>
    </citation>
    <scope>NUCLEOTIDE SEQUENCE</scope>
    <source>
        <strain evidence="1">LB-19-202-79</strain>
    </source>
</reference>
<proteinExistence type="predicted"/>
<dbReference type="EMBL" id="CP102780">
    <property type="protein sequence ID" value="UVA79433.1"/>
    <property type="molecule type" value="Genomic_DNA"/>
</dbReference>
<protein>
    <submittedName>
        <fullName evidence="1">Uncharacterized protein</fullName>
    </submittedName>
</protein>
<dbReference type="RefSeq" id="WP_257958893.1">
    <property type="nucleotide sequence ID" value="NZ_CP102780.1"/>
</dbReference>
<name>A0ABY5QHW0_9BURK</name>
<sequence length="144" mass="15819">MQLISFPDARRSGAMPCASHFMSPPMPTLSHDAFLDWIAAEKSGVFAISEAEFWRIEVIVDDEIRLLADTTSTAARAFATLSDVSDFLLALGINEFSVVPNPSALRAADYDNWVLQAIQEAVREADAPDTKWVANDEVEEATKT</sequence>
<accession>A0ABY5QHW0</accession>
<evidence type="ECO:0000313" key="2">
    <source>
        <dbReference type="Proteomes" id="UP001058980"/>
    </source>
</evidence>